<dbReference type="PANTHER" id="PTHR15565">
    <property type="entry name" value="AATF PROTEIN APOPTOSIS ANTAGONIZING TRANSCRIPTION FACTOR"/>
    <property type="match status" value="1"/>
</dbReference>
<dbReference type="InterPro" id="IPR025160">
    <property type="entry name" value="AATF"/>
</dbReference>
<evidence type="ECO:0000256" key="2">
    <source>
        <dbReference type="ARBA" id="ARBA00013850"/>
    </source>
</evidence>
<reference evidence="6" key="1">
    <citation type="submission" date="2023-01" db="EMBL/GenBank/DDBJ databases">
        <authorList>
            <person name="Van Ghelder C."/>
            <person name="Rancurel C."/>
        </authorList>
    </citation>
    <scope>NUCLEOTIDE SEQUENCE</scope>
    <source>
        <strain evidence="6">CNCM I-4278</strain>
    </source>
</reference>
<dbReference type="Pfam" id="PF13339">
    <property type="entry name" value="AATF-Che1"/>
    <property type="match status" value="1"/>
</dbReference>
<feature type="compositionally biased region" description="Basic and acidic residues" evidence="3">
    <location>
        <begin position="1"/>
        <end position="10"/>
    </location>
</feature>
<dbReference type="GO" id="GO:0005730">
    <property type="term" value="C:nucleolus"/>
    <property type="evidence" value="ECO:0007669"/>
    <property type="project" value="TreeGrafter"/>
</dbReference>
<dbReference type="PANTHER" id="PTHR15565:SF0">
    <property type="entry name" value="PROTEIN AATF"/>
    <property type="match status" value="1"/>
</dbReference>
<dbReference type="AlphaFoldDB" id="A0A9W4UCP9"/>
<name>A0A9W4UCP9_9PLEO</name>
<evidence type="ECO:0000313" key="6">
    <source>
        <dbReference type="EMBL" id="CAI6331877.1"/>
    </source>
</evidence>
<dbReference type="Proteomes" id="UP001152607">
    <property type="component" value="Unassembled WGS sequence"/>
</dbReference>
<dbReference type="GO" id="GO:0000462">
    <property type="term" value="P:maturation of SSU-rRNA from tricistronic rRNA transcript (SSU-rRNA, 5.8S rRNA, LSU-rRNA)"/>
    <property type="evidence" value="ECO:0007669"/>
    <property type="project" value="TreeGrafter"/>
</dbReference>
<proteinExistence type="inferred from homology"/>
<dbReference type="InterPro" id="IPR039223">
    <property type="entry name" value="AATF/Bfr2"/>
</dbReference>
<dbReference type="InterPro" id="IPR012617">
    <property type="entry name" value="AATF_C"/>
</dbReference>
<evidence type="ECO:0000313" key="7">
    <source>
        <dbReference type="Proteomes" id="UP001152607"/>
    </source>
</evidence>
<keyword evidence="7" id="KW-1185">Reference proteome</keyword>
<feature type="compositionally biased region" description="Basic and acidic residues" evidence="3">
    <location>
        <begin position="153"/>
        <end position="164"/>
    </location>
</feature>
<feature type="compositionally biased region" description="Acidic residues" evidence="3">
    <location>
        <begin position="24"/>
        <end position="34"/>
    </location>
</feature>
<evidence type="ECO:0000256" key="3">
    <source>
        <dbReference type="SAM" id="MobiDB-lite"/>
    </source>
</evidence>
<evidence type="ECO:0000259" key="5">
    <source>
        <dbReference type="Pfam" id="PF13339"/>
    </source>
</evidence>
<organism evidence="6 7">
    <name type="scientific">Periconia digitata</name>
    <dbReference type="NCBI Taxonomy" id="1303443"/>
    <lineage>
        <taxon>Eukaryota</taxon>
        <taxon>Fungi</taxon>
        <taxon>Dikarya</taxon>
        <taxon>Ascomycota</taxon>
        <taxon>Pezizomycotina</taxon>
        <taxon>Dothideomycetes</taxon>
        <taxon>Pleosporomycetidae</taxon>
        <taxon>Pleosporales</taxon>
        <taxon>Massarineae</taxon>
        <taxon>Periconiaceae</taxon>
        <taxon>Periconia</taxon>
    </lineage>
</organism>
<feature type="domain" description="Apoptosis-antagonizing transcription factor C-terminal" evidence="4">
    <location>
        <begin position="378"/>
        <end position="462"/>
    </location>
</feature>
<protein>
    <recommendedName>
        <fullName evidence="2">Protein BFR2</fullName>
    </recommendedName>
</protein>
<comment type="similarity">
    <text evidence="1">Belongs to the AATF family.</text>
</comment>
<evidence type="ECO:0000259" key="4">
    <source>
        <dbReference type="Pfam" id="PF08164"/>
    </source>
</evidence>
<feature type="compositionally biased region" description="Basic and acidic residues" evidence="3">
    <location>
        <begin position="35"/>
        <end position="46"/>
    </location>
</feature>
<feature type="compositionally biased region" description="Acidic residues" evidence="3">
    <location>
        <begin position="472"/>
        <end position="486"/>
    </location>
</feature>
<feature type="compositionally biased region" description="Acidic residues" evidence="3">
    <location>
        <begin position="102"/>
        <end position="152"/>
    </location>
</feature>
<dbReference type="EMBL" id="CAOQHR010000003">
    <property type="protein sequence ID" value="CAI6331877.1"/>
    <property type="molecule type" value="Genomic_DNA"/>
</dbReference>
<feature type="region of interest" description="Disordered" evidence="3">
    <location>
        <begin position="1"/>
        <end position="164"/>
    </location>
</feature>
<gene>
    <name evidence="6" type="ORF">PDIGIT_LOCUS4906</name>
</gene>
<sequence>MPKSKVRDFDPESILDPAPSSSGEESEFSASEDDNAGREHYVDVGKSRLRKKEVVPLGPQYTGSRISRNDAEDEDSDDPFAKGFDDAESDEDCSADGIAIDGGEDESVDGNSEEEDEDEDMDSGDAFGTEDDQSEQDSDDDGSEEGSDEEDEGKSLRKMMGETKLDGDAAVREMLKDSKSLATNIAAAAQSDVAKGNAIKEQRKTFDSLLNTRIRLQKALISTNSMVAEPHKSEEAPAASIEAAEAAAVALLNNLADLRASLDEARTGNKRKRTAFTSETSSTTIWDSIKLSEASSSKHRKTVVEKWSAKTRGISAMPSKGQLNAGAQQTLTEVLDSQLANSSHLVARTHMPRSCAPLQSASSKPVADPNIYDDADFYGLMLKELLEQRSADLASNGTAEFVVQAPWQVARDAKTKKVVDTKASKGRRLRYTVHEKLQNFMAPEPRETWGERQREELFSSLFGQRAGLGEHDDVESEQEDGADAEEAGLTLFRS</sequence>
<feature type="domain" description="AATF leucine zipper-containing" evidence="5">
    <location>
        <begin position="192"/>
        <end position="310"/>
    </location>
</feature>
<comment type="caution">
    <text evidence="6">The sequence shown here is derived from an EMBL/GenBank/DDBJ whole genome shotgun (WGS) entry which is preliminary data.</text>
</comment>
<dbReference type="Pfam" id="PF08164">
    <property type="entry name" value="TRAUB"/>
    <property type="match status" value="1"/>
</dbReference>
<feature type="region of interest" description="Disordered" evidence="3">
    <location>
        <begin position="468"/>
        <end position="494"/>
    </location>
</feature>
<evidence type="ECO:0000256" key="1">
    <source>
        <dbReference type="ARBA" id="ARBA00008966"/>
    </source>
</evidence>
<dbReference type="OrthoDB" id="5783963at2759"/>
<accession>A0A9W4UCP9</accession>